<keyword evidence="9" id="KW-1185">Reference proteome</keyword>
<protein>
    <recommendedName>
        <fullName evidence="6">Reticulon-like protein</fullName>
    </recommendedName>
</protein>
<feature type="domain" description="Reticulon" evidence="8">
    <location>
        <begin position="374"/>
        <end position="527"/>
    </location>
</feature>
<feature type="region of interest" description="Disordered" evidence="7">
    <location>
        <begin position="89"/>
        <end position="182"/>
    </location>
</feature>
<reference evidence="9" key="1">
    <citation type="journal article" date="2014" name="Nat. Commun.">
        <title>The emerging biofuel crop Camelina sativa retains a highly undifferentiated hexaploid genome structure.</title>
        <authorList>
            <person name="Kagale S."/>
            <person name="Koh C."/>
            <person name="Nixon J."/>
            <person name="Bollina V."/>
            <person name="Clarke W.E."/>
            <person name="Tuteja R."/>
            <person name="Spillane C."/>
            <person name="Robinson S.J."/>
            <person name="Links M.G."/>
            <person name="Clarke C."/>
            <person name="Higgins E.E."/>
            <person name="Huebert T."/>
            <person name="Sharpe A.G."/>
            <person name="Parkin I.A."/>
        </authorList>
    </citation>
    <scope>NUCLEOTIDE SEQUENCE [LARGE SCALE GENOMIC DNA]</scope>
    <source>
        <strain evidence="9">cv. DH55</strain>
    </source>
</reference>
<reference evidence="10" key="2">
    <citation type="submission" date="2025-08" db="UniProtKB">
        <authorList>
            <consortium name="RefSeq"/>
        </authorList>
    </citation>
    <scope>IDENTIFICATION</scope>
    <source>
        <tissue evidence="10">Leaf</tissue>
    </source>
</reference>
<comment type="subcellular location">
    <subcellularLocation>
        <location evidence="1 6">Endoplasmic reticulum membrane</location>
        <topology evidence="1 6">Multi-pass membrane protein</topology>
    </subcellularLocation>
</comment>
<dbReference type="PANTHER" id="PTHR46626">
    <property type="entry name" value="RETICULON-LIKE PROTEIN B17"/>
    <property type="match status" value="1"/>
</dbReference>
<proteinExistence type="predicted"/>
<feature type="transmembrane region" description="Helical" evidence="6">
    <location>
        <begin position="515"/>
        <end position="532"/>
    </location>
</feature>
<keyword evidence="3 6" id="KW-0256">Endoplasmic reticulum</keyword>
<dbReference type="Pfam" id="PF02453">
    <property type="entry name" value="Reticulon"/>
    <property type="match status" value="1"/>
</dbReference>
<feature type="compositionally biased region" description="Basic and acidic residues" evidence="7">
    <location>
        <begin position="90"/>
        <end position="103"/>
    </location>
</feature>
<keyword evidence="4 6" id="KW-1133">Transmembrane helix</keyword>
<evidence type="ECO:0000256" key="6">
    <source>
        <dbReference type="RuleBase" id="RU363132"/>
    </source>
</evidence>
<evidence type="ECO:0000256" key="3">
    <source>
        <dbReference type="ARBA" id="ARBA00022824"/>
    </source>
</evidence>
<evidence type="ECO:0000256" key="7">
    <source>
        <dbReference type="SAM" id="MobiDB-lite"/>
    </source>
</evidence>
<feature type="region of interest" description="Disordered" evidence="7">
    <location>
        <begin position="588"/>
        <end position="611"/>
    </location>
</feature>
<evidence type="ECO:0000256" key="5">
    <source>
        <dbReference type="ARBA" id="ARBA00023136"/>
    </source>
</evidence>
<dbReference type="RefSeq" id="XP_010443510.1">
    <property type="nucleotide sequence ID" value="XM_010445208.2"/>
</dbReference>
<gene>
    <name evidence="10" type="primary">LOC104726366</name>
</gene>
<evidence type="ECO:0000259" key="8">
    <source>
        <dbReference type="PROSITE" id="PS50845"/>
    </source>
</evidence>
<dbReference type="InterPro" id="IPR003388">
    <property type="entry name" value="Reticulon"/>
</dbReference>
<evidence type="ECO:0000256" key="2">
    <source>
        <dbReference type="ARBA" id="ARBA00022692"/>
    </source>
</evidence>
<feature type="transmembrane region" description="Helical" evidence="6">
    <location>
        <begin position="410"/>
        <end position="433"/>
    </location>
</feature>
<sequence>MKVNCFFVPNKLHLPSASRLIIITPLSSSANFTSKDSDIKDREMDPSFSSSRRRRIGGTVVTAGSVWETRMQSDDEVSNTNTAIVLHHHASTEDKKMSLKEEALGTNNGKRRTLKSRASDAKNPSSVEIVRASSMKLTRPRSIGTPPMTPRRSVSSDDKSPNMSVVKKTRSESVEGVEKTTPGRVKKIRSELCTAIVKAGEFDSVALRKVNSLPSSNSEKPDKKTEHLPKEETVVSENSKIPDEVKEFGVCQEIVVSAKSNVVEQIDNGDHEEEEDEEEEEEEERELEKKSVDVKEMNVTMKDKSNNRVETNKFSQFHNRATPSPSSVRKVSPPVIKKATSVYSVPLNSTPSTDRYAEGEEEQFTQSQSKLQSLVDLVMWRDASRSTLVFGFGTFLIISSSYANDLNFSFISVVAYMGLIYLGVMFVLKSLIYRGVVEERQKIVGVREEDVKRMLRLIMPYLNESMFQLRALFSGDPSTTLKMGVVLFVLARCGSSITLWNLAKFGFLGAFTMPKIFISYSTHFSAYGNFWIRRFRDAWESCNHKKAVALALFTLVWNLSSVTARVWAAFMLFVALRYYQQNMIWSTNQNDDDDDDENIADDEEEEELEEVQVPKFKKAPPHMMMPNKLKKIS</sequence>
<dbReference type="PANTHER" id="PTHR46626:SF1">
    <property type="entry name" value="RETICULON-LIKE PROTEIN B21"/>
    <property type="match status" value="1"/>
</dbReference>
<evidence type="ECO:0000256" key="4">
    <source>
        <dbReference type="ARBA" id="ARBA00022989"/>
    </source>
</evidence>
<feature type="region of interest" description="Disordered" evidence="7">
    <location>
        <begin position="262"/>
        <end position="292"/>
    </location>
</feature>
<dbReference type="Proteomes" id="UP000694864">
    <property type="component" value="Chromosome 11"/>
</dbReference>
<organism evidence="9 10">
    <name type="scientific">Camelina sativa</name>
    <name type="common">False flax</name>
    <name type="synonym">Myagrum sativum</name>
    <dbReference type="NCBI Taxonomy" id="90675"/>
    <lineage>
        <taxon>Eukaryota</taxon>
        <taxon>Viridiplantae</taxon>
        <taxon>Streptophyta</taxon>
        <taxon>Embryophyta</taxon>
        <taxon>Tracheophyta</taxon>
        <taxon>Spermatophyta</taxon>
        <taxon>Magnoliopsida</taxon>
        <taxon>eudicotyledons</taxon>
        <taxon>Gunneridae</taxon>
        <taxon>Pentapetalae</taxon>
        <taxon>rosids</taxon>
        <taxon>malvids</taxon>
        <taxon>Brassicales</taxon>
        <taxon>Brassicaceae</taxon>
        <taxon>Camelineae</taxon>
        <taxon>Camelina</taxon>
    </lineage>
</organism>
<feature type="compositionally biased region" description="Basic and acidic residues" evidence="7">
    <location>
        <begin position="169"/>
        <end position="178"/>
    </location>
</feature>
<evidence type="ECO:0000313" key="9">
    <source>
        <dbReference type="Proteomes" id="UP000694864"/>
    </source>
</evidence>
<evidence type="ECO:0000256" key="1">
    <source>
        <dbReference type="ARBA" id="ARBA00004477"/>
    </source>
</evidence>
<keyword evidence="2 6" id="KW-0812">Transmembrane</keyword>
<feature type="compositionally biased region" description="Basic and acidic residues" evidence="7">
    <location>
        <begin position="35"/>
        <end position="45"/>
    </location>
</feature>
<dbReference type="InterPro" id="IPR044647">
    <property type="entry name" value="RTNLB17/18/21"/>
</dbReference>
<keyword evidence="5 6" id="KW-0472">Membrane</keyword>
<feature type="compositionally biased region" description="Basic and acidic residues" evidence="7">
    <location>
        <begin position="219"/>
        <end position="233"/>
    </location>
</feature>
<feature type="compositionally biased region" description="Acidic residues" evidence="7">
    <location>
        <begin position="270"/>
        <end position="285"/>
    </location>
</feature>
<feature type="compositionally biased region" description="Acidic residues" evidence="7">
    <location>
        <begin position="590"/>
        <end position="610"/>
    </location>
</feature>
<evidence type="ECO:0000313" key="10">
    <source>
        <dbReference type="RefSeq" id="XP_010443510.1"/>
    </source>
</evidence>
<accession>A0ABM0UMX6</accession>
<feature type="region of interest" description="Disordered" evidence="7">
    <location>
        <begin position="212"/>
        <end position="238"/>
    </location>
</feature>
<feature type="region of interest" description="Disordered" evidence="7">
    <location>
        <begin position="33"/>
        <end position="53"/>
    </location>
</feature>
<dbReference type="GeneID" id="104726366"/>
<dbReference type="PROSITE" id="PS50845">
    <property type="entry name" value="RETICULON"/>
    <property type="match status" value="1"/>
</dbReference>
<name>A0ABM0UMX6_CAMSA</name>
<feature type="transmembrane region" description="Helical" evidence="6">
    <location>
        <begin position="552"/>
        <end position="576"/>
    </location>
</feature>